<dbReference type="Proteomes" id="UP000663889">
    <property type="component" value="Unassembled WGS sequence"/>
</dbReference>
<evidence type="ECO:0000313" key="5">
    <source>
        <dbReference type="Proteomes" id="UP000663874"/>
    </source>
</evidence>
<sequence length="131" mass="15194">MVPPSLASRIHTMTLFEANELLSHSTIYSNVQHFILNSSQINSLATVTALVQHFPNLHSLEIQLVKNDEYYDNLDMLLNHEHLPHLFLLKTNWTDTYCSDIDLWIAAKTSLKWRSTPFYGHRDQDDLVICL</sequence>
<dbReference type="EMBL" id="CAJNOO010004578">
    <property type="protein sequence ID" value="CAF1386149.1"/>
    <property type="molecule type" value="Genomic_DNA"/>
</dbReference>
<dbReference type="Proteomes" id="UP000663874">
    <property type="component" value="Unassembled WGS sequence"/>
</dbReference>
<dbReference type="EMBL" id="CAJOAX010007080">
    <property type="protein sequence ID" value="CAF3999910.1"/>
    <property type="molecule type" value="Genomic_DNA"/>
</dbReference>
<gene>
    <name evidence="3" type="ORF">FNK824_LOCUS8403</name>
    <name evidence="4" type="ORF">OTI717_LOCUS28951</name>
    <name evidence="2" type="ORF">RFH988_LOCUS34104</name>
    <name evidence="1" type="ORF">SEV965_LOCUS29293</name>
</gene>
<evidence type="ECO:0000313" key="1">
    <source>
        <dbReference type="EMBL" id="CAF1359328.1"/>
    </source>
</evidence>
<comment type="caution">
    <text evidence="3">The sequence shown here is derived from an EMBL/GenBank/DDBJ whole genome shotgun (WGS) entry which is preliminary data.</text>
</comment>
<name>A0A818TXP0_9BILA</name>
<proteinExistence type="predicted"/>
<dbReference type="AlphaFoldDB" id="A0A818TXP0"/>
<organism evidence="3 5">
    <name type="scientific">Rotaria sordida</name>
    <dbReference type="NCBI Taxonomy" id="392033"/>
    <lineage>
        <taxon>Eukaryota</taxon>
        <taxon>Metazoa</taxon>
        <taxon>Spiralia</taxon>
        <taxon>Gnathifera</taxon>
        <taxon>Rotifera</taxon>
        <taxon>Eurotatoria</taxon>
        <taxon>Bdelloidea</taxon>
        <taxon>Philodinida</taxon>
        <taxon>Philodinidae</taxon>
        <taxon>Rotaria</taxon>
    </lineage>
</organism>
<dbReference type="EMBL" id="CAJOBE010000829">
    <property type="protein sequence ID" value="CAF3689437.1"/>
    <property type="molecule type" value="Genomic_DNA"/>
</dbReference>
<evidence type="ECO:0000313" key="2">
    <source>
        <dbReference type="EMBL" id="CAF1386149.1"/>
    </source>
</evidence>
<dbReference type="Proteomes" id="UP000663882">
    <property type="component" value="Unassembled WGS sequence"/>
</dbReference>
<accession>A0A818TXP0</accession>
<dbReference type="EMBL" id="CAJNOU010002930">
    <property type="protein sequence ID" value="CAF1359328.1"/>
    <property type="molecule type" value="Genomic_DNA"/>
</dbReference>
<dbReference type="OrthoDB" id="10040618at2759"/>
<dbReference type="Proteomes" id="UP000663823">
    <property type="component" value="Unassembled WGS sequence"/>
</dbReference>
<protein>
    <submittedName>
        <fullName evidence="3">Uncharacterized protein</fullName>
    </submittedName>
</protein>
<evidence type="ECO:0000313" key="4">
    <source>
        <dbReference type="EMBL" id="CAF3999910.1"/>
    </source>
</evidence>
<evidence type="ECO:0000313" key="3">
    <source>
        <dbReference type="EMBL" id="CAF3689437.1"/>
    </source>
</evidence>
<reference evidence="3" key="1">
    <citation type="submission" date="2021-02" db="EMBL/GenBank/DDBJ databases">
        <authorList>
            <person name="Nowell W R."/>
        </authorList>
    </citation>
    <scope>NUCLEOTIDE SEQUENCE</scope>
</reference>